<accession>A0A7V5CTK8</accession>
<dbReference type="AlphaFoldDB" id="A0A7V5CTK8"/>
<dbReference type="Gene3D" id="2.130.10.10">
    <property type="entry name" value="YVTN repeat-like/Quinoprotein amine dehydrogenase"/>
    <property type="match status" value="2"/>
</dbReference>
<organism evidence="1">
    <name type="scientific">Acidobacterium capsulatum</name>
    <dbReference type="NCBI Taxonomy" id="33075"/>
    <lineage>
        <taxon>Bacteria</taxon>
        <taxon>Pseudomonadati</taxon>
        <taxon>Acidobacteriota</taxon>
        <taxon>Terriglobia</taxon>
        <taxon>Terriglobales</taxon>
        <taxon>Acidobacteriaceae</taxon>
        <taxon>Acidobacterium</taxon>
    </lineage>
</organism>
<name>A0A7V5CTK8_9BACT</name>
<protein>
    <recommendedName>
        <fullName evidence="2">Lipoprotein</fullName>
    </recommendedName>
</protein>
<dbReference type="InterPro" id="IPR015943">
    <property type="entry name" value="WD40/YVTN_repeat-like_dom_sf"/>
</dbReference>
<gene>
    <name evidence="1" type="ORF">ENW50_09685</name>
</gene>
<dbReference type="PROSITE" id="PS51257">
    <property type="entry name" value="PROKAR_LIPOPROTEIN"/>
    <property type="match status" value="1"/>
</dbReference>
<dbReference type="InterPro" id="IPR011048">
    <property type="entry name" value="Haem_d1_sf"/>
</dbReference>
<reference evidence="1" key="1">
    <citation type="journal article" date="2020" name="mSystems">
        <title>Genome- and Community-Level Interaction Insights into Carbon Utilization and Element Cycling Functions of Hydrothermarchaeota in Hydrothermal Sediment.</title>
        <authorList>
            <person name="Zhou Z."/>
            <person name="Liu Y."/>
            <person name="Xu W."/>
            <person name="Pan J."/>
            <person name="Luo Z.H."/>
            <person name="Li M."/>
        </authorList>
    </citation>
    <scope>NUCLEOTIDE SEQUENCE [LARGE SCALE GENOMIC DNA]</scope>
    <source>
        <strain evidence="1">SpSt-855</strain>
    </source>
</reference>
<evidence type="ECO:0008006" key="2">
    <source>
        <dbReference type="Google" id="ProtNLM"/>
    </source>
</evidence>
<comment type="caution">
    <text evidence="1">The sequence shown here is derived from an EMBL/GenBank/DDBJ whole genome shotgun (WGS) entry which is preliminary data.</text>
</comment>
<proteinExistence type="predicted"/>
<dbReference type="EMBL" id="DTKL01000061">
    <property type="protein sequence ID" value="HGY94936.1"/>
    <property type="molecule type" value="Genomic_DNA"/>
</dbReference>
<evidence type="ECO:0000313" key="1">
    <source>
        <dbReference type="EMBL" id="HGY94936.1"/>
    </source>
</evidence>
<sequence>MRSMVWLAAGGLLAVVATVGCGNQYQPVITPIQPTGPAGQPTAYALVTSEPHYNLLDVPADNPCILNNSDTPPSPQAYTDPGVATLIDTSGDSIMNTALIGNGPINMGMDPTGGLAYVPNCDGTMSYVEANSTLQTNKIQTSTFLNSYNGAKAYPVPDNVLAMNGTIFVTEKGHNAIAEMNAEAPPALEQEIPVAPALINLVGVDDAQRIYAISQGNSSAGGNLAWGACSNPSSVTTNGEADGLDLLISTNNKITSVANQSISSRLPLGVCPVYGVMSSNGERAFIMNRGSGTVTVIDAQKNAIDPTNNGYLTGNGTINLCGGKSPCNAGPVFADIYGNGQLMVTANYDNNTISVIDISQDVYGNDSPTFGKVLATIPVGEHPAALSILQSDTDPRVYVADQGTTSGSGSNLTYNDDGAVTIVNLNNDSVIKTISLDMNPREIASVYNYPTGKVLVTGPNSPFVTVIRTDTDTLDTTIEVQGNITGLRTGTQYAGASSGVLTNNSIIESHAPGSGEP</sequence>
<dbReference type="PANTHER" id="PTHR47197">
    <property type="entry name" value="PROTEIN NIRF"/>
    <property type="match status" value="1"/>
</dbReference>
<dbReference type="SUPFAM" id="SSF51004">
    <property type="entry name" value="C-terminal (heme d1) domain of cytochrome cd1-nitrite reductase"/>
    <property type="match status" value="1"/>
</dbReference>
<dbReference type="InterPro" id="IPR051200">
    <property type="entry name" value="Host-pathogen_enzymatic-act"/>
</dbReference>
<dbReference type="PANTHER" id="PTHR47197:SF3">
    <property type="entry name" value="DIHYDRO-HEME D1 DEHYDROGENASE"/>
    <property type="match status" value="1"/>
</dbReference>